<evidence type="ECO:0000259" key="5">
    <source>
        <dbReference type="Pfam" id="PF04055"/>
    </source>
</evidence>
<dbReference type="PANTHER" id="PTHR11228">
    <property type="entry name" value="RADICAL SAM DOMAIN PROTEIN"/>
    <property type="match status" value="1"/>
</dbReference>
<dbReference type="STRING" id="515622.bpr_I2180"/>
<dbReference type="Pfam" id="PF13186">
    <property type="entry name" value="SPASM"/>
    <property type="match status" value="1"/>
</dbReference>
<proteinExistence type="predicted"/>
<dbReference type="Gene3D" id="3.20.20.70">
    <property type="entry name" value="Aldolase class I"/>
    <property type="match status" value="1"/>
</dbReference>
<dbReference type="HOGENOM" id="CLU_715301_0_0_9"/>
<dbReference type="Proteomes" id="UP000001299">
    <property type="component" value="Chromosome 1"/>
</dbReference>
<dbReference type="InterPro" id="IPR050377">
    <property type="entry name" value="Radical_SAM_PqqE_MftC-like"/>
</dbReference>
<dbReference type="EMBL" id="CP001810">
    <property type="protein sequence ID" value="ADL34913.1"/>
    <property type="molecule type" value="Genomic_DNA"/>
</dbReference>
<evidence type="ECO:0000259" key="6">
    <source>
        <dbReference type="Pfam" id="PF13186"/>
    </source>
</evidence>
<evidence type="ECO:0000313" key="8">
    <source>
        <dbReference type="Proteomes" id="UP000001299"/>
    </source>
</evidence>
<dbReference type="InterPro" id="IPR058240">
    <property type="entry name" value="rSAM_sf"/>
</dbReference>
<organism evidence="7 8">
    <name type="scientific">Butyrivibrio proteoclasticus (strain ATCC 51982 / DSM 14932 / B316)</name>
    <name type="common">Clostridium proteoclasticum</name>
    <dbReference type="NCBI Taxonomy" id="515622"/>
    <lineage>
        <taxon>Bacteria</taxon>
        <taxon>Bacillati</taxon>
        <taxon>Bacillota</taxon>
        <taxon>Clostridia</taxon>
        <taxon>Lachnospirales</taxon>
        <taxon>Lachnospiraceae</taxon>
        <taxon>Butyrivibrio</taxon>
    </lineage>
</organism>
<feature type="domain" description="4Fe4S-binding SPASM" evidence="6">
    <location>
        <begin position="326"/>
        <end position="389"/>
    </location>
</feature>
<dbReference type="InterPro" id="IPR013785">
    <property type="entry name" value="Aldolase_TIM"/>
</dbReference>
<feature type="domain" description="Radical SAM core" evidence="5">
    <location>
        <begin position="158"/>
        <end position="267"/>
    </location>
</feature>
<dbReference type="InterPro" id="IPR007197">
    <property type="entry name" value="rSAM"/>
</dbReference>
<dbReference type="CDD" id="cd21109">
    <property type="entry name" value="SPASM"/>
    <property type="match status" value="1"/>
</dbReference>
<keyword evidence="1" id="KW-0949">S-adenosyl-L-methionine</keyword>
<name>E0RX05_BUTPB</name>
<evidence type="ECO:0000313" key="7">
    <source>
        <dbReference type="EMBL" id="ADL34913.1"/>
    </source>
</evidence>
<dbReference type="Pfam" id="PF04055">
    <property type="entry name" value="Radical_SAM"/>
    <property type="match status" value="1"/>
</dbReference>
<keyword evidence="8" id="KW-1185">Reference proteome</keyword>
<dbReference type="SUPFAM" id="SSF102114">
    <property type="entry name" value="Radical SAM enzymes"/>
    <property type="match status" value="1"/>
</dbReference>
<accession>E0RX05</accession>
<dbReference type="CDD" id="cd01335">
    <property type="entry name" value="Radical_SAM"/>
    <property type="match status" value="1"/>
</dbReference>
<dbReference type="GO" id="GO:0051536">
    <property type="term" value="F:iron-sulfur cluster binding"/>
    <property type="evidence" value="ECO:0007669"/>
    <property type="project" value="UniProtKB-KW"/>
</dbReference>
<sequence>MEHCDMFQKSNKYLIFGAGFYGQKALEQIGIEDVDFFIDNDTNKIGSFCNGKEIIAPQKAAELCNGGNYSVVIASLYAESMAAQLEELGVSDYSFYISPVHGMYETEDLIVNPYESNKEATSEKEWSESQRLKYARDEVYKAVERLHDKQALFNHIEIETINRCNGGCSFCPVNKNADPRIKAVMPRELFEKIIGQLEELQYSGRLTTFSNNEPLLDERIIEFNRYAKEHLPKARIHMYTNGTLFTLDKFKELVEVLDELIIDNYNQELQLIKPVKEIVDYCEAHPELELNKKVTVVLRKPHEILTSRGGNAPNRKELVEYPDDRCLLPYKQMIVRPTGEVSLCCNDALGKWTLGDLTRESITDVWYGTKFTKVREALYKGRQNCGDCKYCDTFSMG</sequence>
<dbReference type="GO" id="GO:0003824">
    <property type="term" value="F:catalytic activity"/>
    <property type="evidence" value="ECO:0007669"/>
    <property type="project" value="InterPro"/>
</dbReference>
<dbReference type="Gene3D" id="3.40.50.720">
    <property type="entry name" value="NAD(P)-binding Rossmann-like Domain"/>
    <property type="match status" value="1"/>
</dbReference>
<dbReference type="KEGG" id="bpb:bpr_I2180"/>
<keyword evidence="4" id="KW-0411">Iron-sulfur</keyword>
<dbReference type="SFLD" id="SFLDS00029">
    <property type="entry name" value="Radical_SAM"/>
    <property type="match status" value="1"/>
</dbReference>
<dbReference type="InterPro" id="IPR023885">
    <property type="entry name" value="4Fe4S-binding_SPASM_dom"/>
</dbReference>
<evidence type="ECO:0000256" key="4">
    <source>
        <dbReference type="ARBA" id="ARBA00023014"/>
    </source>
</evidence>
<evidence type="ECO:0000256" key="3">
    <source>
        <dbReference type="ARBA" id="ARBA00023004"/>
    </source>
</evidence>
<dbReference type="PANTHER" id="PTHR11228:SF7">
    <property type="entry name" value="PQQA PEPTIDE CYCLASE"/>
    <property type="match status" value="1"/>
</dbReference>
<evidence type="ECO:0000256" key="1">
    <source>
        <dbReference type="ARBA" id="ARBA00022691"/>
    </source>
</evidence>
<protein>
    <submittedName>
        <fullName evidence="7">Radical SAM domain-containing protein</fullName>
    </submittedName>
</protein>
<keyword evidence="2" id="KW-0479">Metal-binding</keyword>
<dbReference type="eggNOG" id="COG0535">
    <property type="taxonomic scope" value="Bacteria"/>
</dbReference>
<gene>
    <name evidence="7" type="ordered locus">bpr_I2180</name>
</gene>
<reference evidence="7 8" key="1">
    <citation type="journal article" date="2010" name="PLoS ONE">
        <title>The glycobiome of the rumen bacterium Butyrivibrio proteoclasticus B316(T) highlights adaptation to a polysaccharide-rich environment.</title>
        <authorList>
            <person name="Kelly W.J."/>
            <person name="Leahy S.C."/>
            <person name="Altermann E."/>
            <person name="Yeoman C.J."/>
            <person name="Dunne J.C."/>
            <person name="Kong Z."/>
            <person name="Pacheco D.M."/>
            <person name="Li D."/>
            <person name="Noel S.J."/>
            <person name="Moon C.D."/>
            <person name="Cookson A.L."/>
            <person name="Attwood G.T."/>
        </authorList>
    </citation>
    <scope>NUCLEOTIDE SEQUENCE [LARGE SCALE GENOMIC DNA]</scope>
    <source>
        <strain evidence="8">ATCC 51982 / DSM 14932 / B316</strain>
    </source>
</reference>
<dbReference type="AlphaFoldDB" id="E0RX05"/>
<evidence type="ECO:0000256" key="2">
    <source>
        <dbReference type="ARBA" id="ARBA00022723"/>
    </source>
</evidence>
<keyword evidence="3" id="KW-0408">Iron</keyword>
<dbReference type="GO" id="GO:0046872">
    <property type="term" value="F:metal ion binding"/>
    <property type="evidence" value="ECO:0007669"/>
    <property type="project" value="UniProtKB-KW"/>
</dbReference>